<dbReference type="Pfam" id="PF13649">
    <property type="entry name" value="Methyltransf_25"/>
    <property type="match status" value="1"/>
</dbReference>
<dbReference type="PANTHER" id="PTHR42912">
    <property type="entry name" value="METHYLTRANSFERASE"/>
    <property type="match status" value="1"/>
</dbReference>
<proteinExistence type="predicted"/>
<evidence type="ECO:0000313" key="2">
    <source>
        <dbReference type="EMBL" id="RDX00870.1"/>
    </source>
</evidence>
<keyword evidence="3" id="KW-1185">Reference proteome</keyword>
<reference evidence="3" key="1">
    <citation type="submission" date="2015-04" db="EMBL/GenBank/DDBJ databases">
        <authorList>
            <person name="Schardt J."/>
            <person name="Mueller-Herbst S."/>
            <person name="Scherer S."/>
            <person name="Huptas C."/>
        </authorList>
    </citation>
    <scope>NUCLEOTIDE SEQUENCE [LARGE SCALE GENOMIC DNA]</scope>
    <source>
        <strain evidence="3">Kiel-L1</strain>
    </source>
</reference>
<dbReference type="InterPro" id="IPR041698">
    <property type="entry name" value="Methyltransf_25"/>
</dbReference>
<dbReference type="InterPro" id="IPR029063">
    <property type="entry name" value="SAM-dependent_MTases_sf"/>
</dbReference>
<evidence type="ECO:0000313" key="3">
    <source>
        <dbReference type="Proteomes" id="UP000257055"/>
    </source>
</evidence>
<dbReference type="Proteomes" id="UP000257055">
    <property type="component" value="Unassembled WGS sequence"/>
</dbReference>
<gene>
    <name evidence="2" type="ORF">UR08_07840</name>
</gene>
<dbReference type="Gene3D" id="3.40.50.150">
    <property type="entry name" value="Vaccinia Virus protein VP39"/>
    <property type="match status" value="1"/>
</dbReference>
<name>A0A3D8TPV8_9LIST</name>
<sequence length="264" mass="29721">MNSNKIISNYSGFDEDQRAFGSRADQIEFIYTKRLLNQYISSDKTVIELGCGTGYYGLYLSGRCKSYHGIDIVPKHIEQFQSKINEQGLRDVSASLGNATNLPEIKDDTYDVVLVLGPMYHLPHGERQKVLVESKRICKDGGVIMFAYINKIGAYLRACIDENMKAGYPNSKTNESVLIHGVDDKLPDVFYFTMPEEIEYDVKQEGLTVVRNAGVDYTFSPTDINKMTDEQYAAWTEIMDCMFASGSCTGTSNHAVLVCRKLYL</sequence>
<comment type="caution">
    <text evidence="2">The sequence shown here is derived from an EMBL/GenBank/DDBJ whole genome shotgun (WGS) entry which is preliminary data.</text>
</comment>
<dbReference type="EMBL" id="LARY01000002">
    <property type="protein sequence ID" value="RDX00870.1"/>
    <property type="molecule type" value="Genomic_DNA"/>
</dbReference>
<feature type="domain" description="Methyltransferase" evidence="1">
    <location>
        <begin position="46"/>
        <end position="142"/>
    </location>
</feature>
<dbReference type="InterPro" id="IPR050508">
    <property type="entry name" value="Methyltransf_Superfamily"/>
</dbReference>
<dbReference type="RefSeq" id="WP_115753118.1">
    <property type="nucleotide sequence ID" value="NZ_LARY01000002.1"/>
</dbReference>
<organism evidence="2 3">
    <name type="scientific">Listeria kieliensis</name>
    <dbReference type="NCBI Taxonomy" id="1621700"/>
    <lineage>
        <taxon>Bacteria</taxon>
        <taxon>Bacillati</taxon>
        <taxon>Bacillota</taxon>
        <taxon>Bacilli</taxon>
        <taxon>Bacillales</taxon>
        <taxon>Listeriaceae</taxon>
        <taxon>Listeria</taxon>
    </lineage>
</organism>
<accession>A0A3D8TPV8</accession>
<dbReference type="AlphaFoldDB" id="A0A3D8TPV8"/>
<dbReference type="CDD" id="cd02440">
    <property type="entry name" value="AdoMet_MTases"/>
    <property type="match status" value="1"/>
</dbReference>
<dbReference type="SUPFAM" id="SSF53335">
    <property type="entry name" value="S-adenosyl-L-methionine-dependent methyltransferases"/>
    <property type="match status" value="1"/>
</dbReference>
<evidence type="ECO:0000259" key="1">
    <source>
        <dbReference type="Pfam" id="PF13649"/>
    </source>
</evidence>
<protein>
    <recommendedName>
        <fullName evidence="1">Methyltransferase domain-containing protein</fullName>
    </recommendedName>
</protein>
<dbReference type="GO" id="GO:0008168">
    <property type="term" value="F:methyltransferase activity"/>
    <property type="evidence" value="ECO:0007669"/>
    <property type="project" value="TreeGrafter"/>
</dbReference>